<organism evidence="7 8">
    <name type="scientific">Papilio xuthus</name>
    <name type="common">Asian swallowtail butterfly</name>
    <dbReference type="NCBI Taxonomy" id="66420"/>
    <lineage>
        <taxon>Eukaryota</taxon>
        <taxon>Metazoa</taxon>
        <taxon>Ecdysozoa</taxon>
        <taxon>Arthropoda</taxon>
        <taxon>Hexapoda</taxon>
        <taxon>Insecta</taxon>
        <taxon>Pterygota</taxon>
        <taxon>Neoptera</taxon>
        <taxon>Endopterygota</taxon>
        <taxon>Lepidoptera</taxon>
        <taxon>Glossata</taxon>
        <taxon>Ditrysia</taxon>
        <taxon>Papilionoidea</taxon>
        <taxon>Papilionidae</taxon>
        <taxon>Papilioninae</taxon>
        <taxon>Papilio</taxon>
    </lineage>
</organism>
<dbReference type="GO" id="GO:0004497">
    <property type="term" value="F:monooxygenase activity"/>
    <property type="evidence" value="ECO:0007669"/>
    <property type="project" value="UniProtKB-KW"/>
</dbReference>
<comment type="subcellular location">
    <subcellularLocation>
        <location evidence="1">Peroxisome</location>
    </subcellularLocation>
</comment>
<evidence type="ECO:0000256" key="2">
    <source>
        <dbReference type="ARBA" id="ARBA00006432"/>
    </source>
</evidence>
<evidence type="ECO:0000313" key="8">
    <source>
        <dbReference type="Proteomes" id="UP000053268"/>
    </source>
</evidence>
<proteinExistence type="inferred from homology"/>
<dbReference type="PANTHER" id="PTHR24096">
    <property type="entry name" value="LONG-CHAIN-FATTY-ACID--COA LIGASE"/>
    <property type="match status" value="1"/>
</dbReference>
<feature type="domain" description="AMP-dependent synthetase/ligase" evidence="5">
    <location>
        <begin position="80"/>
        <end position="440"/>
    </location>
</feature>
<dbReference type="InterPro" id="IPR045851">
    <property type="entry name" value="AMP-bd_C_sf"/>
</dbReference>
<dbReference type="InterPro" id="IPR025110">
    <property type="entry name" value="AMP-bd_C"/>
</dbReference>
<evidence type="ECO:0000256" key="3">
    <source>
        <dbReference type="ARBA" id="ARBA00022598"/>
    </source>
</evidence>
<keyword evidence="7" id="KW-0503">Monooxygenase</keyword>
<gene>
    <name evidence="7" type="ORF">RR46_10192</name>
</gene>
<evidence type="ECO:0000256" key="1">
    <source>
        <dbReference type="ARBA" id="ARBA00004275"/>
    </source>
</evidence>
<dbReference type="Gene3D" id="3.30.300.30">
    <property type="match status" value="1"/>
</dbReference>
<comment type="similarity">
    <text evidence="2">Belongs to the ATP-dependent AMP-binding enzyme family.</text>
</comment>
<dbReference type="SUPFAM" id="SSF56801">
    <property type="entry name" value="Acetyl-CoA synthetase-like"/>
    <property type="match status" value="1"/>
</dbReference>
<feature type="domain" description="AMP-binding enzyme C-terminal" evidence="6">
    <location>
        <begin position="491"/>
        <end position="567"/>
    </location>
</feature>
<sequence length="583" mass="65721">MVMLRGLVRTVRLKVSRFSPERKPQPQHRLPRKMKYHKHASDAVFWYLNELGSRVVAKTGIPSDRHHIGKLILQSLKDAPDFVMQIDGGTGDIDTFQDALEKSVGCANAFRTIGLKADDVILVMAPNFTNLTISIYAAFYLGIIVAGVDSTLGIMELEETFKLRLPKVIFCGSEREEDVAEALRNIKLDVRIVTYNKSENNMSFVEFVEKYGSSTTVDEFKPAEIDPVEQLCLLVSTSGTTGTPKCAALTHKNLMIGVPYIWVYTSNFPKPIERALIVSPVQWLSATFSFILSPMLRFTRIQTSLPLTIEHTYFLINKYKPSYMMLSPTLMTTLLNPLERNKCDFTSFKVIMLAGSAVTQTLQEDLKNFVMNAEVYIGYGLSEVTSFALDPVSAYPGSIGRPLKHFQYRLVDPNTQEDILEPNVTGELWLKGPSSFKGYYNNPQATAEIYTEDGWIKSGDLLYRDENWNFYYIERLKMLLKYRNHHISPTEVESVINKHPGVLHVAVTGIPDDECGDLAVACVVPHHNIKVTAQEIKDLVKESLTDTKQLRGGVIFMEQLPLTSTSKVNRAVLKKIVRDMKGE</sequence>
<dbReference type="GO" id="GO:0016405">
    <property type="term" value="F:CoA-ligase activity"/>
    <property type="evidence" value="ECO:0007669"/>
    <property type="project" value="TreeGrafter"/>
</dbReference>
<dbReference type="InterPro" id="IPR042099">
    <property type="entry name" value="ANL_N_sf"/>
</dbReference>
<accession>A0A194Q1K5</accession>
<evidence type="ECO:0000259" key="5">
    <source>
        <dbReference type="Pfam" id="PF00501"/>
    </source>
</evidence>
<evidence type="ECO:0000313" key="7">
    <source>
        <dbReference type="EMBL" id="KPI98874.1"/>
    </source>
</evidence>
<dbReference type="Proteomes" id="UP000053268">
    <property type="component" value="Unassembled WGS sequence"/>
</dbReference>
<dbReference type="GO" id="GO:0005777">
    <property type="term" value="C:peroxisome"/>
    <property type="evidence" value="ECO:0007669"/>
    <property type="project" value="UniProtKB-SubCell"/>
</dbReference>
<dbReference type="AlphaFoldDB" id="A0A194Q1K5"/>
<dbReference type="Pfam" id="PF00501">
    <property type="entry name" value="AMP-binding"/>
    <property type="match status" value="1"/>
</dbReference>
<protein>
    <submittedName>
        <fullName evidence="7">Luciferin 4-monooxygenase</fullName>
    </submittedName>
</protein>
<keyword evidence="3" id="KW-0436">Ligase</keyword>
<dbReference type="PANTHER" id="PTHR24096:SF149">
    <property type="entry name" value="AMP-BINDING DOMAIN-CONTAINING PROTEIN-RELATED"/>
    <property type="match status" value="1"/>
</dbReference>
<dbReference type="Gene3D" id="3.40.50.12780">
    <property type="entry name" value="N-terminal domain of ligase-like"/>
    <property type="match status" value="1"/>
</dbReference>
<keyword evidence="7" id="KW-0560">Oxidoreductase</keyword>
<name>A0A194Q1K5_PAPXU</name>
<evidence type="ECO:0000256" key="4">
    <source>
        <dbReference type="ARBA" id="ARBA00023140"/>
    </source>
</evidence>
<evidence type="ECO:0000259" key="6">
    <source>
        <dbReference type="Pfam" id="PF13193"/>
    </source>
</evidence>
<reference evidence="7 8" key="1">
    <citation type="journal article" date="2015" name="Nat. Commun.">
        <title>Outbred genome sequencing and CRISPR/Cas9 gene editing in butterflies.</title>
        <authorList>
            <person name="Li X."/>
            <person name="Fan D."/>
            <person name="Zhang W."/>
            <person name="Liu G."/>
            <person name="Zhang L."/>
            <person name="Zhao L."/>
            <person name="Fang X."/>
            <person name="Chen L."/>
            <person name="Dong Y."/>
            <person name="Chen Y."/>
            <person name="Ding Y."/>
            <person name="Zhao R."/>
            <person name="Feng M."/>
            <person name="Zhu Y."/>
            <person name="Feng Y."/>
            <person name="Jiang X."/>
            <person name="Zhu D."/>
            <person name="Xiang H."/>
            <person name="Feng X."/>
            <person name="Li S."/>
            <person name="Wang J."/>
            <person name="Zhang G."/>
            <person name="Kronforst M.R."/>
            <person name="Wang W."/>
        </authorList>
    </citation>
    <scope>NUCLEOTIDE SEQUENCE [LARGE SCALE GENOMIC DNA]</scope>
    <source>
        <strain evidence="7">Ya'a_city_454_Px</strain>
        <tissue evidence="7">Whole body</tissue>
    </source>
</reference>
<keyword evidence="8" id="KW-1185">Reference proteome</keyword>
<dbReference type="Pfam" id="PF13193">
    <property type="entry name" value="AMP-binding_C"/>
    <property type="match status" value="1"/>
</dbReference>
<dbReference type="STRING" id="66420.A0A194Q1K5"/>
<dbReference type="InterPro" id="IPR000873">
    <property type="entry name" value="AMP-dep_synth/lig_dom"/>
</dbReference>
<dbReference type="EMBL" id="KQ459582">
    <property type="protein sequence ID" value="KPI98874.1"/>
    <property type="molecule type" value="Genomic_DNA"/>
</dbReference>
<keyword evidence="4" id="KW-0576">Peroxisome</keyword>